<keyword evidence="5" id="KW-0460">Magnesium</keyword>
<comment type="cofactor">
    <cofactor evidence="1">
        <name>Mg(2+)</name>
        <dbReference type="ChEBI" id="CHEBI:18420"/>
    </cofactor>
</comment>
<reference evidence="7" key="1">
    <citation type="submission" date="2021-06" db="EMBL/GenBank/DDBJ databases">
        <title>Vibrio nov. sp., novel gut bacterium isolated from Yellow Sea oyster.</title>
        <authorList>
            <person name="Muhammad N."/>
            <person name="Nguyen T.H."/>
            <person name="Lee Y.-J."/>
            <person name="Ko J."/>
            <person name="Kim S.-G."/>
        </authorList>
    </citation>
    <scope>NUCLEOTIDE SEQUENCE</scope>
    <source>
        <strain evidence="7">OG9-811</strain>
    </source>
</reference>
<dbReference type="SMART" id="SM00990">
    <property type="entry name" value="VRR_NUC"/>
    <property type="match status" value="1"/>
</dbReference>
<dbReference type="InterPro" id="IPR033315">
    <property type="entry name" value="Fan1-like"/>
</dbReference>
<dbReference type="KEGG" id="vos:KNV97_01200"/>
<feature type="domain" description="VRR-NUC" evidence="6">
    <location>
        <begin position="425"/>
        <end position="536"/>
    </location>
</feature>
<keyword evidence="8" id="KW-1185">Reference proteome</keyword>
<evidence type="ECO:0000313" key="8">
    <source>
        <dbReference type="Proteomes" id="UP000694232"/>
    </source>
</evidence>
<keyword evidence="2" id="KW-0540">Nuclease</keyword>
<dbReference type="GO" id="GO:0046872">
    <property type="term" value="F:metal ion binding"/>
    <property type="evidence" value="ECO:0007669"/>
    <property type="project" value="UniProtKB-KW"/>
</dbReference>
<evidence type="ECO:0000313" key="7">
    <source>
        <dbReference type="EMBL" id="QXO16170.1"/>
    </source>
</evidence>
<evidence type="ECO:0000259" key="6">
    <source>
        <dbReference type="SMART" id="SM00990"/>
    </source>
</evidence>
<evidence type="ECO:0000256" key="4">
    <source>
        <dbReference type="ARBA" id="ARBA00022801"/>
    </source>
</evidence>
<name>A0A975YM84_9VIBR</name>
<keyword evidence="4" id="KW-0378">Hydrolase</keyword>
<protein>
    <submittedName>
        <fullName evidence="7">VRR-NUC domain-containing protein</fullName>
    </submittedName>
</protein>
<evidence type="ECO:0000256" key="2">
    <source>
        <dbReference type="ARBA" id="ARBA00022722"/>
    </source>
</evidence>
<dbReference type="Pfam" id="PF08774">
    <property type="entry name" value="VRR_NUC"/>
    <property type="match status" value="1"/>
</dbReference>
<dbReference type="PANTHER" id="PTHR15749">
    <property type="entry name" value="FANCONI-ASSOCIATED NUCLEASE 1"/>
    <property type="match status" value="1"/>
</dbReference>
<sequence length="536" mass="63456">MQPLPVLPDDYYLTNFHKLLSHALEWYADLLRPAELEWCHDFHRLSHDAQCMLVRLLSRKGQWFRSDKLNYAEISHQANALNELARAGFISLNPELDAVVVARELLTKADIVTLYPQLGRSLRKPQLIEALKVAPIENVPELNFDIIHLNQSDIIELLLILFFANTRQTFAQFVLDDLGLNNFESYPLSKERRFFQTRQQVDHLFVLRRIQAHYDAHPKPDETMLDKLLSQLPQPGIHAYIERRRQHQLNQIARDYERQQCLDKALAIYQQTEVIPSRERQARIYEKLEQTQPMRDVVETMFAQPLNYSEYEIALKLHKRLLRLEGHKVARESKPVYPTRQLQLDLTQQRVELAVKQQLESEGYQVYYLENQFLNTLFGLTFWDAIFAPVEGAFINRYQYRPLDLYHSDFVSKRKFWIEQAITRLRNEGVMPLWALWQTKFSLANPFVFWAGWDKTLFELTDQCIEPDILAGLFEIMLSDLKLYRNGMPDLIAFKEGQFEWIEVKGPGDKLQDNQWRWMARFEQLKVPFSVCYVNH</sequence>
<dbReference type="EMBL" id="CP076642">
    <property type="protein sequence ID" value="QXO16170.1"/>
    <property type="molecule type" value="Genomic_DNA"/>
</dbReference>
<dbReference type="GO" id="GO:0036297">
    <property type="term" value="P:interstrand cross-link repair"/>
    <property type="evidence" value="ECO:0007669"/>
    <property type="project" value="InterPro"/>
</dbReference>
<dbReference type="GO" id="GO:0016788">
    <property type="term" value="F:hydrolase activity, acting on ester bonds"/>
    <property type="evidence" value="ECO:0007669"/>
    <property type="project" value="InterPro"/>
</dbReference>
<dbReference type="RefSeq" id="WP_218561904.1">
    <property type="nucleotide sequence ID" value="NZ_CP076642.1"/>
</dbReference>
<evidence type="ECO:0000256" key="1">
    <source>
        <dbReference type="ARBA" id="ARBA00001946"/>
    </source>
</evidence>
<dbReference type="Proteomes" id="UP000694232">
    <property type="component" value="Chromosome 2"/>
</dbReference>
<proteinExistence type="predicted"/>
<organism evidence="7 8">
    <name type="scientific">Vibrio ostreae</name>
    <dbReference type="NCBI Taxonomy" id="2841925"/>
    <lineage>
        <taxon>Bacteria</taxon>
        <taxon>Pseudomonadati</taxon>
        <taxon>Pseudomonadota</taxon>
        <taxon>Gammaproteobacteria</taxon>
        <taxon>Vibrionales</taxon>
        <taxon>Vibrionaceae</taxon>
        <taxon>Vibrio</taxon>
    </lineage>
</organism>
<evidence type="ECO:0000256" key="3">
    <source>
        <dbReference type="ARBA" id="ARBA00022723"/>
    </source>
</evidence>
<gene>
    <name evidence="7" type="ORF">KNV97_01200</name>
</gene>
<dbReference type="GO" id="GO:0004518">
    <property type="term" value="F:nuclease activity"/>
    <property type="evidence" value="ECO:0007669"/>
    <property type="project" value="UniProtKB-KW"/>
</dbReference>
<dbReference type="Pfam" id="PF21315">
    <property type="entry name" value="FAN1_HTH"/>
    <property type="match status" value="1"/>
</dbReference>
<dbReference type="InterPro" id="IPR049125">
    <property type="entry name" value="FAN1-like_WH"/>
</dbReference>
<evidence type="ECO:0000256" key="5">
    <source>
        <dbReference type="ARBA" id="ARBA00022842"/>
    </source>
</evidence>
<dbReference type="InterPro" id="IPR014883">
    <property type="entry name" value="VRR_NUC"/>
</dbReference>
<accession>A0A975YM84</accession>
<keyword evidence="3" id="KW-0479">Metal-binding</keyword>
<dbReference type="AlphaFoldDB" id="A0A975YM84"/>
<dbReference type="PANTHER" id="PTHR15749:SF4">
    <property type="entry name" value="FANCONI-ASSOCIATED NUCLEASE 1"/>
    <property type="match status" value="1"/>
</dbReference>